<evidence type="ECO:0000313" key="2">
    <source>
        <dbReference type="EMBL" id="KIM71668.1"/>
    </source>
</evidence>
<gene>
    <name evidence="2" type="ORF">PILCRDRAFT_16840</name>
</gene>
<sequence length="254" mass="29128">MIIPHPMDNNNDMTHIELFHGQNAHKQNPQNWLRTLEANKFKHDSDDDTCLYTFSKHLEYNSKANMWFRDELTPTQKDTWDKLITEFNRKWSAIAKVEPTKAKLQQKLLEIKLKNKEAQRVSELAEDIGDMQGLLISIIHNNLLVSICSLLPNDISTWPRFCDGVCNISLDHLGDEIECNNYLKSTNDTITNLTISSQLATHYNPPTTNYQCTPYCTPFHRYQPMAKPQTPSPPMQQTTTTPMNLNAPTTPSAP</sequence>
<evidence type="ECO:0000313" key="3">
    <source>
        <dbReference type="Proteomes" id="UP000054166"/>
    </source>
</evidence>
<reference evidence="3" key="2">
    <citation type="submission" date="2015-01" db="EMBL/GenBank/DDBJ databases">
        <title>Evolutionary Origins and Diversification of the Mycorrhizal Mutualists.</title>
        <authorList>
            <consortium name="DOE Joint Genome Institute"/>
            <consortium name="Mycorrhizal Genomics Consortium"/>
            <person name="Kohler A."/>
            <person name="Kuo A."/>
            <person name="Nagy L.G."/>
            <person name="Floudas D."/>
            <person name="Copeland A."/>
            <person name="Barry K.W."/>
            <person name="Cichocki N."/>
            <person name="Veneault-Fourrey C."/>
            <person name="LaButti K."/>
            <person name="Lindquist E.A."/>
            <person name="Lipzen A."/>
            <person name="Lundell T."/>
            <person name="Morin E."/>
            <person name="Murat C."/>
            <person name="Riley R."/>
            <person name="Ohm R."/>
            <person name="Sun H."/>
            <person name="Tunlid A."/>
            <person name="Henrissat B."/>
            <person name="Grigoriev I.V."/>
            <person name="Hibbett D.S."/>
            <person name="Martin F."/>
        </authorList>
    </citation>
    <scope>NUCLEOTIDE SEQUENCE [LARGE SCALE GENOMIC DNA]</scope>
    <source>
        <strain evidence="3">F 1598</strain>
    </source>
</reference>
<organism evidence="2 3">
    <name type="scientific">Piloderma croceum (strain F 1598)</name>
    <dbReference type="NCBI Taxonomy" id="765440"/>
    <lineage>
        <taxon>Eukaryota</taxon>
        <taxon>Fungi</taxon>
        <taxon>Dikarya</taxon>
        <taxon>Basidiomycota</taxon>
        <taxon>Agaricomycotina</taxon>
        <taxon>Agaricomycetes</taxon>
        <taxon>Agaricomycetidae</taxon>
        <taxon>Atheliales</taxon>
        <taxon>Atheliaceae</taxon>
        <taxon>Piloderma</taxon>
    </lineage>
</organism>
<accession>A0A0C3AD21</accession>
<feature type="compositionally biased region" description="Polar residues" evidence="1">
    <location>
        <begin position="244"/>
        <end position="254"/>
    </location>
</feature>
<dbReference type="AlphaFoldDB" id="A0A0C3AD21"/>
<dbReference type="Proteomes" id="UP000054166">
    <property type="component" value="Unassembled WGS sequence"/>
</dbReference>
<dbReference type="EMBL" id="KN833238">
    <property type="protein sequence ID" value="KIM71668.1"/>
    <property type="molecule type" value="Genomic_DNA"/>
</dbReference>
<dbReference type="InParanoid" id="A0A0C3AD21"/>
<feature type="region of interest" description="Disordered" evidence="1">
    <location>
        <begin position="224"/>
        <end position="254"/>
    </location>
</feature>
<keyword evidence="3" id="KW-1185">Reference proteome</keyword>
<evidence type="ECO:0000256" key="1">
    <source>
        <dbReference type="SAM" id="MobiDB-lite"/>
    </source>
</evidence>
<evidence type="ECO:0008006" key="4">
    <source>
        <dbReference type="Google" id="ProtNLM"/>
    </source>
</evidence>
<name>A0A0C3AD21_PILCF</name>
<proteinExistence type="predicted"/>
<dbReference type="HOGENOM" id="CLU_1094645_0_0_1"/>
<reference evidence="2 3" key="1">
    <citation type="submission" date="2014-04" db="EMBL/GenBank/DDBJ databases">
        <authorList>
            <consortium name="DOE Joint Genome Institute"/>
            <person name="Kuo A."/>
            <person name="Tarkka M."/>
            <person name="Buscot F."/>
            <person name="Kohler A."/>
            <person name="Nagy L.G."/>
            <person name="Floudas D."/>
            <person name="Copeland A."/>
            <person name="Barry K.W."/>
            <person name="Cichocki N."/>
            <person name="Veneault-Fourrey C."/>
            <person name="LaButti K."/>
            <person name="Lindquist E.A."/>
            <person name="Lipzen A."/>
            <person name="Lundell T."/>
            <person name="Morin E."/>
            <person name="Murat C."/>
            <person name="Sun H."/>
            <person name="Tunlid A."/>
            <person name="Henrissat B."/>
            <person name="Grigoriev I.V."/>
            <person name="Hibbett D.S."/>
            <person name="Martin F."/>
            <person name="Nordberg H.P."/>
            <person name="Cantor M.N."/>
            <person name="Hua S.X."/>
        </authorList>
    </citation>
    <scope>NUCLEOTIDE SEQUENCE [LARGE SCALE GENOMIC DNA]</scope>
    <source>
        <strain evidence="2 3">F 1598</strain>
    </source>
</reference>
<protein>
    <recommendedName>
        <fullName evidence="4">Retrotransposon gag domain-containing protein</fullName>
    </recommendedName>
</protein>